<dbReference type="Gene3D" id="3.40.710.10">
    <property type="entry name" value="DD-peptidase/beta-lactamase superfamily"/>
    <property type="match status" value="1"/>
</dbReference>
<evidence type="ECO:0000313" key="2">
    <source>
        <dbReference type="EMBL" id="CDH01792.1"/>
    </source>
</evidence>
<dbReference type="HOGENOM" id="CLU_020027_2_4_6"/>
<gene>
    <name evidence="2" type="ORF">XBFM1_2330010</name>
</gene>
<dbReference type="PANTHER" id="PTHR46825:SF7">
    <property type="entry name" value="D-ALANYL-D-ALANINE CARBOXYPEPTIDASE"/>
    <property type="match status" value="1"/>
</dbReference>
<comment type="caution">
    <text evidence="2">The sequence shown here is derived from an EMBL/GenBank/DDBJ whole genome shotgun (WGS) entry which is preliminary data.</text>
</comment>
<protein>
    <submittedName>
        <fullName evidence="2">Putative Serine-type D-Ala-D-Ala carboxypeptidase</fullName>
        <ecNumber evidence="2">3.4.16.4</ecNumber>
    </submittedName>
</protein>
<dbReference type="InterPro" id="IPR050491">
    <property type="entry name" value="AmpC-like"/>
</dbReference>
<dbReference type="Proteomes" id="UP000028487">
    <property type="component" value="Unassembled WGS sequence"/>
</dbReference>
<dbReference type="AlphaFoldDB" id="A0A077NI50"/>
<dbReference type="PANTHER" id="PTHR46825">
    <property type="entry name" value="D-ALANYL-D-ALANINE-CARBOXYPEPTIDASE/ENDOPEPTIDASE AMPH"/>
    <property type="match status" value="1"/>
</dbReference>
<name>A0A077NI50_XENBV</name>
<dbReference type="InterPro" id="IPR001466">
    <property type="entry name" value="Beta-lactam-related"/>
</dbReference>
<dbReference type="Pfam" id="PF00144">
    <property type="entry name" value="Beta-lactamase"/>
    <property type="match status" value="1"/>
</dbReference>
<organism evidence="2 3">
    <name type="scientific">Xenorhabdus bovienii str. feltiae Moldova</name>
    <dbReference type="NCBI Taxonomy" id="1398200"/>
    <lineage>
        <taxon>Bacteria</taxon>
        <taxon>Pseudomonadati</taxon>
        <taxon>Pseudomonadota</taxon>
        <taxon>Gammaproteobacteria</taxon>
        <taxon>Enterobacterales</taxon>
        <taxon>Morganellaceae</taxon>
        <taxon>Xenorhabdus</taxon>
    </lineage>
</organism>
<dbReference type="RefSeq" id="WP_230581114.1">
    <property type="nucleotide sequence ID" value="NZ_CAWLWD010000197.1"/>
</dbReference>
<accession>A0A077NI50</accession>
<evidence type="ECO:0000313" key="3">
    <source>
        <dbReference type="Proteomes" id="UP000028487"/>
    </source>
</evidence>
<evidence type="ECO:0000259" key="1">
    <source>
        <dbReference type="Pfam" id="PF00144"/>
    </source>
</evidence>
<dbReference type="GO" id="GO:0009002">
    <property type="term" value="F:serine-type D-Ala-D-Ala carboxypeptidase activity"/>
    <property type="evidence" value="ECO:0007669"/>
    <property type="project" value="UniProtKB-EC"/>
</dbReference>
<keyword evidence="2" id="KW-0645">Protease</keyword>
<dbReference type="InterPro" id="IPR012338">
    <property type="entry name" value="Beta-lactam/transpept-like"/>
</dbReference>
<reference evidence="2" key="1">
    <citation type="submission" date="2013-07" db="EMBL/GenBank/DDBJ databases">
        <title>Sub-species coevolution in mutualistic symbiosis.</title>
        <authorList>
            <person name="Murfin K."/>
            <person name="Klassen J."/>
            <person name="Lee M."/>
            <person name="Forst S."/>
            <person name="Stock P."/>
            <person name="Goodrich-Blair H."/>
        </authorList>
    </citation>
    <scope>NUCLEOTIDE SEQUENCE [LARGE SCALE GENOMIC DNA]</scope>
    <source>
        <strain evidence="2">Feltiae Moldova</strain>
    </source>
</reference>
<keyword evidence="2" id="KW-0378">Hydrolase</keyword>
<dbReference type="SUPFAM" id="SSF56601">
    <property type="entry name" value="beta-lactamase/transpeptidase-like"/>
    <property type="match status" value="1"/>
</dbReference>
<dbReference type="EC" id="3.4.16.4" evidence="2"/>
<feature type="domain" description="Beta-lactamase-related" evidence="1">
    <location>
        <begin position="24"/>
        <end position="331"/>
    </location>
</feature>
<dbReference type="EMBL" id="CBSV010000150">
    <property type="protein sequence ID" value="CDH01792.1"/>
    <property type="molecule type" value="Genomic_DNA"/>
</dbReference>
<proteinExistence type="predicted"/>
<keyword evidence="2" id="KW-0121">Carboxypeptidase</keyword>
<sequence>MTMIDTVALQRALDNWLLFSPCLGVNVTLSDSLGNHWHSASGFEQFENKTEMKALQQCYIYSITKTFTAIRILQLVEQEKLALDSRLTEILGHCGLDPAITIRQLLNHTAGVPNYTEFDGYDAATKASPGTPWSYDDTLALSGENGMKFSPGEGWDYSNTGYMLLVKVIEMVTGESFQKNINDGIILPLELTKTYVASDIDHGTVIPGFSRWLNHNDVMENITGIYHPHWCKTELMVSTTKEICQVYQALFQGKILSPALLAEMCKPISIGRSAGPFYHKPSYGMGLMIDPEWGHGGLFGHGGEGPGFNTWALYLPDYQGRALAICIFCNTSMAGQPIYLVKDLLRVLGASFTE</sequence>